<reference evidence="3 4" key="1">
    <citation type="submission" date="2023-10" db="EMBL/GenBank/DDBJ databases">
        <title>Chromosome-scale genome assembly provides insights into flower coloration mechanisms of Canna indica.</title>
        <authorList>
            <person name="Li C."/>
        </authorList>
    </citation>
    <scope>NUCLEOTIDE SEQUENCE [LARGE SCALE GENOMIC DNA]</scope>
    <source>
        <tissue evidence="3">Flower</tissue>
    </source>
</reference>
<feature type="compositionally biased region" description="Basic and acidic residues" evidence="1">
    <location>
        <begin position="25"/>
        <end position="35"/>
    </location>
</feature>
<evidence type="ECO:0008006" key="5">
    <source>
        <dbReference type="Google" id="ProtNLM"/>
    </source>
</evidence>
<evidence type="ECO:0000256" key="2">
    <source>
        <dbReference type="SAM" id="Phobius"/>
    </source>
</evidence>
<keyword evidence="2" id="KW-0812">Transmembrane</keyword>
<gene>
    <name evidence="3" type="ORF">Cni_G23548</name>
</gene>
<dbReference type="Proteomes" id="UP001327560">
    <property type="component" value="Chromosome 7"/>
</dbReference>
<accession>A0AAQ3KWC5</accession>
<evidence type="ECO:0000313" key="3">
    <source>
        <dbReference type="EMBL" id="WOL14767.1"/>
    </source>
</evidence>
<proteinExistence type="predicted"/>
<protein>
    <recommendedName>
        <fullName evidence="5">Transmembrane protein</fullName>
    </recommendedName>
</protein>
<evidence type="ECO:0000313" key="4">
    <source>
        <dbReference type="Proteomes" id="UP001327560"/>
    </source>
</evidence>
<dbReference type="EMBL" id="CP136896">
    <property type="protein sequence ID" value="WOL14767.1"/>
    <property type="molecule type" value="Genomic_DNA"/>
</dbReference>
<keyword evidence="2" id="KW-0472">Membrane</keyword>
<feature type="region of interest" description="Disordered" evidence="1">
    <location>
        <begin position="21"/>
        <end position="40"/>
    </location>
</feature>
<name>A0AAQ3KWC5_9LILI</name>
<organism evidence="3 4">
    <name type="scientific">Canna indica</name>
    <name type="common">Indian-shot</name>
    <dbReference type="NCBI Taxonomy" id="4628"/>
    <lineage>
        <taxon>Eukaryota</taxon>
        <taxon>Viridiplantae</taxon>
        <taxon>Streptophyta</taxon>
        <taxon>Embryophyta</taxon>
        <taxon>Tracheophyta</taxon>
        <taxon>Spermatophyta</taxon>
        <taxon>Magnoliopsida</taxon>
        <taxon>Liliopsida</taxon>
        <taxon>Zingiberales</taxon>
        <taxon>Cannaceae</taxon>
        <taxon>Canna</taxon>
    </lineage>
</organism>
<keyword evidence="2" id="KW-1133">Transmembrane helix</keyword>
<keyword evidence="4" id="KW-1185">Reference proteome</keyword>
<evidence type="ECO:0000256" key="1">
    <source>
        <dbReference type="SAM" id="MobiDB-lite"/>
    </source>
</evidence>
<sequence length="109" mass="11723">MAEVVVSVAVPAVVQPKAMQNGVKGHKEASGKHSDGIGSHEAGAAAGQEGVITRTLTFLVVVMMMMLPVSPHMKLVVMGLIVVLCLRWRNNRNINSEPASKNILLEFYD</sequence>
<dbReference type="AlphaFoldDB" id="A0AAQ3KWC5"/>
<feature type="transmembrane region" description="Helical" evidence="2">
    <location>
        <begin position="58"/>
        <end position="86"/>
    </location>
</feature>